<dbReference type="InterPro" id="IPR005245">
    <property type="entry name" value="CHP00454"/>
</dbReference>
<dbReference type="NCBIfam" id="TIGR00454">
    <property type="entry name" value="TIGR00454 family protein"/>
    <property type="match status" value="1"/>
</dbReference>
<keyword evidence="1" id="KW-0808">Transferase</keyword>
<dbReference type="InterPro" id="IPR029044">
    <property type="entry name" value="Nucleotide-diphossugar_trans"/>
</dbReference>
<feature type="domain" description="MobA-like NTP transferase" evidence="2">
    <location>
        <begin position="6"/>
        <end position="133"/>
    </location>
</feature>
<evidence type="ECO:0000313" key="3">
    <source>
        <dbReference type="EMBL" id="BDH78891.1"/>
    </source>
</evidence>
<dbReference type="GeneID" id="71964779"/>
<evidence type="ECO:0000313" key="4">
    <source>
        <dbReference type="Proteomes" id="UP000831817"/>
    </source>
</evidence>
<dbReference type="RefSeq" id="WP_248564751.1">
    <property type="nucleotide sequence ID" value="NZ_AP025698.1"/>
</dbReference>
<proteinExistence type="predicted"/>
<dbReference type="Proteomes" id="UP000831817">
    <property type="component" value="Chromosome"/>
</dbReference>
<accession>A0ABM7YBY7</accession>
<reference evidence="3 4" key="1">
    <citation type="submission" date="2022-04" db="EMBL/GenBank/DDBJ databases">
        <title>Complete genome of Methanothermobacter tenebrarum strain RMAS.</title>
        <authorList>
            <person name="Nakamura K."/>
            <person name="Oshima K."/>
            <person name="Hattori M."/>
            <person name="Kamagata Y."/>
            <person name="Takamizawa K."/>
        </authorList>
    </citation>
    <scope>NUCLEOTIDE SEQUENCE [LARGE SCALE GENOMIC DNA]</scope>
    <source>
        <strain evidence="3 4">RMAS</strain>
    </source>
</reference>
<protein>
    <submittedName>
        <fullName evidence="3">Nucleotidyltransferase</fullName>
    </submittedName>
</protein>
<organism evidence="3 4">
    <name type="scientific">Methanothermobacter tenebrarum</name>
    <dbReference type="NCBI Taxonomy" id="680118"/>
    <lineage>
        <taxon>Archaea</taxon>
        <taxon>Methanobacteriati</taxon>
        <taxon>Methanobacteriota</taxon>
        <taxon>Methanomada group</taxon>
        <taxon>Methanobacteria</taxon>
        <taxon>Methanobacteriales</taxon>
        <taxon>Methanobacteriaceae</taxon>
        <taxon>Methanothermobacter</taxon>
    </lineage>
</organism>
<dbReference type="InterPro" id="IPR025877">
    <property type="entry name" value="MobA-like_NTP_Trfase"/>
</dbReference>
<evidence type="ECO:0000259" key="2">
    <source>
        <dbReference type="Pfam" id="PF12804"/>
    </source>
</evidence>
<sequence>MDRIIAIVMAGGKGTRLNQEHEKPLTPAGGKPLIEHVLENLEGSDNIQNIMVATSPNTPLTEDHVKSLGYSIIRTSGKGYIEDLREILSYFEEKGDYILFVINADLPLVDPPLIDEIIEYYRVSSVEALTVFVPLGVYEEHGLIPSASWRGMVPSGVNILRSKNKIQKQEVLKVPRLELALNINTLRDLIFLERLLGDDIGREKSNKRRREILERH</sequence>
<dbReference type="SUPFAM" id="SSF53448">
    <property type="entry name" value="Nucleotide-diphospho-sugar transferases"/>
    <property type="match status" value="1"/>
</dbReference>
<name>A0ABM7YBY7_9EURY</name>
<dbReference type="EMBL" id="AP025698">
    <property type="protein sequence ID" value="BDH78891.1"/>
    <property type="molecule type" value="Genomic_DNA"/>
</dbReference>
<dbReference type="PANTHER" id="PTHR19136">
    <property type="entry name" value="MOLYBDENUM COFACTOR GUANYLYLTRANSFERASE"/>
    <property type="match status" value="1"/>
</dbReference>
<gene>
    <name evidence="3" type="ORF">MTTB_02700</name>
</gene>
<evidence type="ECO:0000256" key="1">
    <source>
        <dbReference type="ARBA" id="ARBA00022679"/>
    </source>
</evidence>
<keyword evidence="4" id="KW-1185">Reference proteome</keyword>
<dbReference type="Pfam" id="PF12804">
    <property type="entry name" value="NTP_transf_3"/>
    <property type="match status" value="1"/>
</dbReference>
<dbReference type="PANTHER" id="PTHR19136:SF86">
    <property type="entry name" value="ADENOSYLCOBINAMIDE-PHOSPHATE GUANYLYLTRANSFERASE"/>
    <property type="match status" value="1"/>
</dbReference>
<dbReference type="Gene3D" id="3.90.550.10">
    <property type="entry name" value="Spore Coat Polysaccharide Biosynthesis Protein SpsA, Chain A"/>
    <property type="match status" value="1"/>
</dbReference>